<dbReference type="AlphaFoldDB" id="A0A0G0TYL5"/>
<evidence type="ECO:0000313" key="2">
    <source>
        <dbReference type="Proteomes" id="UP000034601"/>
    </source>
</evidence>
<protein>
    <submittedName>
        <fullName evidence="1">Uncharacterized protein</fullName>
    </submittedName>
</protein>
<name>A0A0G0TYL5_9BACT</name>
<sequence>MSTLIEAGLVHPSEVDRANNNPEGIRNTKPLLIALPLMLEYFPINTFL</sequence>
<reference evidence="1 2" key="1">
    <citation type="journal article" date="2015" name="Nature">
        <title>rRNA introns, odd ribosomes, and small enigmatic genomes across a large radiation of phyla.</title>
        <authorList>
            <person name="Brown C.T."/>
            <person name="Hug L.A."/>
            <person name="Thomas B.C."/>
            <person name="Sharon I."/>
            <person name="Castelle C.J."/>
            <person name="Singh A."/>
            <person name="Wilkins M.J."/>
            <person name="Williams K.H."/>
            <person name="Banfield J.F."/>
        </authorList>
    </citation>
    <scope>NUCLEOTIDE SEQUENCE [LARGE SCALE GENOMIC DNA]</scope>
</reference>
<comment type="caution">
    <text evidence="1">The sequence shown here is derived from an EMBL/GenBank/DDBJ whole genome shotgun (WGS) entry which is preliminary data.</text>
</comment>
<dbReference type="Proteomes" id="UP000034601">
    <property type="component" value="Unassembled WGS sequence"/>
</dbReference>
<accession>A0A0G0TYL5</accession>
<evidence type="ECO:0000313" key="1">
    <source>
        <dbReference type="EMBL" id="KKR81963.1"/>
    </source>
</evidence>
<organism evidence="1 2">
    <name type="scientific">Candidatus Daviesbacteria bacterium GW2011_GWA2_40_9</name>
    <dbReference type="NCBI Taxonomy" id="1618424"/>
    <lineage>
        <taxon>Bacteria</taxon>
        <taxon>Candidatus Daviesiibacteriota</taxon>
    </lineage>
</organism>
<gene>
    <name evidence="1" type="ORF">UU29_C0020G0005</name>
</gene>
<dbReference type="EMBL" id="LCAB01000020">
    <property type="protein sequence ID" value="KKR81963.1"/>
    <property type="molecule type" value="Genomic_DNA"/>
</dbReference>
<proteinExistence type="predicted"/>